<dbReference type="EMBL" id="JBFAIH010000025">
    <property type="protein sequence ID" value="MEV0367116.1"/>
    <property type="molecule type" value="Genomic_DNA"/>
</dbReference>
<organism evidence="1 2">
    <name type="scientific">Nocardia fusca</name>
    <dbReference type="NCBI Taxonomy" id="941183"/>
    <lineage>
        <taxon>Bacteria</taxon>
        <taxon>Bacillati</taxon>
        <taxon>Actinomycetota</taxon>
        <taxon>Actinomycetes</taxon>
        <taxon>Mycobacteriales</taxon>
        <taxon>Nocardiaceae</taxon>
        <taxon>Nocardia</taxon>
    </lineage>
</organism>
<evidence type="ECO:0000313" key="1">
    <source>
        <dbReference type="EMBL" id="MEV0367116.1"/>
    </source>
</evidence>
<protein>
    <submittedName>
        <fullName evidence="1">Uncharacterized protein</fullName>
    </submittedName>
</protein>
<proteinExistence type="predicted"/>
<reference evidence="1 2" key="1">
    <citation type="submission" date="2024-06" db="EMBL/GenBank/DDBJ databases">
        <title>The Natural Products Discovery Center: Release of the First 8490 Sequenced Strains for Exploring Actinobacteria Biosynthetic Diversity.</title>
        <authorList>
            <person name="Kalkreuter E."/>
            <person name="Kautsar S.A."/>
            <person name="Yang D."/>
            <person name="Bader C.D."/>
            <person name="Teijaro C.N."/>
            <person name="Fluegel L."/>
            <person name="Davis C.M."/>
            <person name="Simpson J.R."/>
            <person name="Lauterbach L."/>
            <person name="Steele A.D."/>
            <person name="Gui C."/>
            <person name="Meng S."/>
            <person name="Li G."/>
            <person name="Viehrig K."/>
            <person name="Ye F."/>
            <person name="Su P."/>
            <person name="Kiefer A.F."/>
            <person name="Nichols A."/>
            <person name="Cepeda A.J."/>
            <person name="Yan W."/>
            <person name="Fan B."/>
            <person name="Jiang Y."/>
            <person name="Adhikari A."/>
            <person name="Zheng C.-J."/>
            <person name="Schuster L."/>
            <person name="Cowan T.M."/>
            <person name="Smanski M.J."/>
            <person name="Chevrette M.G."/>
            <person name="De Carvalho L.P.S."/>
            <person name="Shen B."/>
        </authorList>
    </citation>
    <scope>NUCLEOTIDE SEQUENCE [LARGE SCALE GENOMIC DNA]</scope>
    <source>
        <strain evidence="1 2">NPDC050671</strain>
    </source>
</reference>
<sequence>MTCSGDVVLEPGWHAEVSIDLTVESQSAYLNTGNVTLTTHNDTNPTNNTAVYRVTNPDGGGIPGLPSGSSF</sequence>
<name>A0ABV3FHD1_9NOCA</name>
<evidence type="ECO:0000313" key="2">
    <source>
        <dbReference type="Proteomes" id="UP001551658"/>
    </source>
</evidence>
<gene>
    <name evidence="1" type="ORF">AB0H72_30945</name>
</gene>
<keyword evidence="2" id="KW-1185">Reference proteome</keyword>
<dbReference type="Proteomes" id="UP001551658">
    <property type="component" value="Unassembled WGS sequence"/>
</dbReference>
<comment type="caution">
    <text evidence="1">The sequence shown here is derived from an EMBL/GenBank/DDBJ whole genome shotgun (WGS) entry which is preliminary data.</text>
</comment>
<accession>A0ABV3FHD1</accession>
<dbReference type="RefSeq" id="WP_357986183.1">
    <property type="nucleotide sequence ID" value="NZ_JBFAIH010000025.1"/>
</dbReference>